<feature type="region of interest" description="Disordered" evidence="1">
    <location>
        <begin position="142"/>
        <end position="248"/>
    </location>
</feature>
<dbReference type="GeneID" id="2873850"/>
<gene>
    <name evidence="2" type="ORF">ANIA_03025</name>
</gene>
<feature type="region of interest" description="Disordered" evidence="1">
    <location>
        <begin position="41"/>
        <end position="71"/>
    </location>
</feature>
<accession>C8VIU8</accession>
<organism evidence="2 3">
    <name type="scientific">Emericella nidulans (strain FGSC A4 / ATCC 38163 / CBS 112.46 / NRRL 194 / M139)</name>
    <name type="common">Aspergillus nidulans</name>
    <dbReference type="NCBI Taxonomy" id="227321"/>
    <lineage>
        <taxon>Eukaryota</taxon>
        <taxon>Fungi</taxon>
        <taxon>Dikarya</taxon>
        <taxon>Ascomycota</taxon>
        <taxon>Pezizomycotina</taxon>
        <taxon>Eurotiomycetes</taxon>
        <taxon>Eurotiomycetidae</taxon>
        <taxon>Eurotiales</taxon>
        <taxon>Aspergillaceae</taxon>
        <taxon>Aspergillus</taxon>
        <taxon>Aspergillus subgen. Nidulantes</taxon>
    </lineage>
</organism>
<dbReference type="InParanoid" id="Q5B8V5"/>
<keyword evidence="3" id="KW-1185">Reference proteome</keyword>
<dbReference type="EMBL" id="BN001306">
    <property type="protein sequence ID" value="CBF83544.1"/>
    <property type="molecule type" value="Genomic_DNA"/>
</dbReference>
<dbReference type="RefSeq" id="XP_660629.1">
    <property type="nucleotide sequence ID" value="XM_655537.1"/>
</dbReference>
<evidence type="ECO:0000313" key="3">
    <source>
        <dbReference type="Proteomes" id="UP000000560"/>
    </source>
</evidence>
<dbReference type="Proteomes" id="UP000000560">
    <property type="component" value="Chromosome VI"/>
</dbReference>
<feature type="compositionally biased region" description="Low complexity" evidence="1">
    <location>
        <begin position="217"/>
        <end position="231"/>
    </location>
</feature>
<dbReference type="AlphaFoldDB" id="Q5B8V5"/>
<sequence>MFDGPRTQLSVYLCNCTRPNNSIALIVDIGGLGTMGANGQNPDLYQPYKNPGGSSPTPAPRTDQDQQYGEIPKAHEPEIYDIEDLPPDTPGFGLKSEVVKPYAIEEPEEELTSETEVSTAQLRQRKHWEDLISSMEMLYCNSDHDNPGSIRPKRGRKRKPTITNPVRTAPSGEPAFVTDAQYASPSLSSKRARKKEELPKERYLDSDEEVTTRRSRGLSSSSNASVSTDTSGANMTNGFPTPEDMDID</sequence>
<dbReference type="HOGENOM" id="CLU_1120171_0_0_1"/>
<proteinExistence type="predicted"/>
<reference evidence="3" key="2">
    <citation type="journal article" date="2009" name="Fungal Genet. Biol.">
        <title>The 2008 update of the Aspergillus nidulans genome annotation: a community effort.</title>
        <authorList>
            <person name="Wortman J.R."/>
            <person name="Gilsenan J.M."/>
            <person name="Joardar V."/>
            <person name="Deegan J."/>
            <person name="Clutterbuck J."/>
            <person name="Andersen M.R."/>
            <person name="Archer D."/>
            <person name="Bencina M."/>
            <person name="Braus G."/>
            <person name="Coutinho P."/>
            <person name="von Dohren H."/>
            <person name="Doonan J."/>
            <person name="Driessen A.J."/>
            <person name="Durek P."/>
            <person name="Espeso E."/>
            <person name="Fekete E."/>
            <person name="Flipphi M."/>
            <person name="Estrada C.G."/>
            <person name="Geysens S."/>
            <person name="Goldman G."/>
            <person name="de Groot P.W."/>
            <person name="Hansen K."/>
            <person name="Harris S.D."/>
            <person name="Heinekamp T."/>
            <person name="Helmstaedt K."/>
            <person name="Henrissat B."/>
            <person name="Hofmann G."/>
            <person name="Homan T."/>
            <person name="Horio T."/>
            <person name="Horiuchi H."/>
            <person name="James S."/>
            <person name="Jones M."/>
            <person name="Karaffa L."/>
            <person name="Karanyi Z."/>
            <person name="Kato M."/>
            <person name="Keller N."/>
            <person name="Kelly D.E."/>
            <person name="Kiel J.A."/>
            <person name="Kim J.M."/>
            <person name="van der Klei I.J."/>
            <person name="Klis F.M."/>
            <person name="Kovalchuk A."/>
            <person name="Krasevec N."/>
            <person name="Kubicek C.P."/>
            <person name="Liu B."/>
            <person name="Maccabe A."/>
            <person name="Meyer V."/>
            <person name="Mirabito P."/>
            <person name="Miskei M."/>
            <person name="Mos M."/>
            <person name="Mullins J."/>
            <person name="Nelson D.R."/>
            <person name="Nielsen J."/>
            <person name="Oakley B.R."/>
            <person name="Osmani S.A."/>
            <person name="Pakula T."/>
            <person name="Paszewski A."/>
            <person name="Paulsen I."/>
            <person name="Pilsyk S."/>
            <person name="Pocsi I."/>
            <person name="Punt P.J."/>
            <person name="Ram A.F."/>
            <person name="Ren Q."/>
            <person name="Robellet X."/>
            <person name="Robson G."/>
            <person name="Seiboth B."/>
            <person name="van Solingen P."/>
            <person name="Specht T."/>
            <person name="Sun J."/>
            <person name="Taheri-Talesh N."/>
            <person name="Takeshita N."/>
            <person name="Ussery D."/>
            <person name="vanKuyk P.A."/>
            <person name="Visser H."/>
            <person name="van de Vondervoort P.J."/>
            <person name="de Vries R.P."/>
            <person name="Walton J."/>
            <person name="Xiang X."/>
            <person name="Xiong Y."/>
            <person name="Zeng A.P."/>
            <person name="Brandt B.W."/>
            <person name="Cornell M.J."/>
            <person name="van den Hondel C.A."/>
            <person name="Visser J."/>
            <person name="Oliver S.G."/>
            <person name="Turner G."/>
        </authorList>
    </citation>
    <scope>GENOME REANNOTATION</scope>
    <source>
        <strain evidence="3">FGSC A4 / ATCC 38163 / CBS 112.46 / NRRL 194 / M139</strain>
    </source>
</reference>
<feature type="compositionally biased region" description="Basic residues" evidence="1">
    <location>
        <begin position="151"/>
        <end position="160"/>
    </location>
</feature>
<feature type="compositionally biased region" description="Basic and acidic residues" evidence="1">
    <location>
        <begin position="194"/>
        <end position="205"/>
    </location>
</feature>
<evidence type="ECO:0000313" key="2">
    <source>
        <dbReference type="EMBL" id="CBF83544.1"/>
    </source>
</evidence>
<dbReference type="VEuPathDB" id="FungiDB:AN3025"/>
<name>Q5B8V5_EMENI</name>
<dbReference type="OrthoDB" id="4186058at2759"/>
<protein>
    <submittedName>
        <fullName evidence="2">Uncharacterized protein</fullName>
    </submittedName>
</protein>
<dbReference type="OMA" id="APDIQYE"/>
<reference evidence="3" key="1">
    <citation type="journal article" date="2005" name="Nature">
        <title>Sequencing of Aspergillus nidulans and comparative analysis with A. fumigatus and A. oryzae.</title>
        <authorList>
            <person name="Galagan J.E."/>
            <person name="Calvo S.E."/>
            <person name="Cuomo C."/>
            <person name="Ma L.J."/>
            <person name="Wortman J.R."/>
            <person name="Batzoglou S."/>
            <person name="Lee S.I."/>
            <person name="Basturkmen M."/>
            <person name="Spevak C.C."/>
            <person name="Clutterbuck J."/>
            <person name="Kapitonov V."/>
            <person name="Jurka J."/>
            <person name="Scazzocchio C."/>
            <person name="Farman M."/>
            <person name="Butler J."/>
            <person name="Purcell S."/>
            <person name="Harris S."/>
            <person name="Braus G.H."/>
            <person name="Draht O."/>
            <person name="Busch S."/>
            <person name="D'Enfert C."/>
            <person name="Bouchier C."/>
            <person name="Goldman G.H."/>
            <person name="Bell-Pedersen D."/>
            <person name="Griffiths-Jones S."/>
            <person name="Doonan J.H."/>
            <person name="Yu J."/>
            <person name="Vienken K."/>
            <person name="Pain A."/>
            <person name="Freitag M."/>
            <person name="Selker E.U."/>
            <person name="Archer D.B."/>
            <person name="Penalva M.A."/>
            <person name="Oakley B.R."/>
            <person name="Momany M."/>
            <person name="Tanaka T."/>
            <person name="Kumagai T."/>
            <person name="Asai K."/>
            <person name="Machida M."/>
            <person name="Nierman W.C."/>
            <person name="Denning D.W."/>
            <person name="Caddick M."/>
            <person name="Hynes M."/>
            <person name="Paoletti M."/>
            <person name="Fischer R."/>
            <person name="Miller B."/>
            <person name="Dyer P."/>
            <person name="Sachs M.S."/>
            <person name="Osmani S.A."/>
            <person name="Birren B.W."/>
        </authorList>
    </citation>
    <scope>NUCLEOTIDE SEQUENCE [LARGE SCALE GENOMIC DNA]</scope>
    <source>
        <strain evidence="3">FGSC A4 / ATCC 38163 / CBS 112.46 / NRRL 194 / M139</strain>
    </source>
</reference>
<dbReference type="KEGG" id="ani:ANIA_03025"/>
<evidence type="ECO:0000256" key="1">
    <source>
        <dbReference type="SAM" id="MobiDB-lite"/>
    </source>
</evidence>
<accession>Q5B8V5</accession>
<dbReference type="eggNOG" id="ENOG502T95H">
    <property type="taxonomic scope" value="Eukaryota"/>
</dbReference>